<dbReference type="InterPro" id="IPR018629">
    <property type="entry name" value="XK-rel"/>
</dbReference>
<accession>A0AAV4Y2A0</accession>
<feature type="transmembrane region" description="Helical" evidence="7">
    <location>
        <begin position="168"/>
        <end position="183"/>
    </location>
</feature>
<comment type="subcellular location">
    <subcellularLocation>
        <location evidence="1">Cell membrane</location>
        <topology evidence="1">Multi-pass membrane protein</topology>
    </subcellularLocation>
    <subcellularLocation>
        <location evidence="7">Membrane</location>
        <topology evidence="7">Multi-pass membrane protein</topology>
    </subcellularLocation>
</comment>
<comment type="caution">
    <text evidence="8">The sequence shown here is derived from an EMBL/GenBank/DDBJ whole genome shotgun (WGS) entry which is preliminary data.</text>
</comment>
<keyword evidence="6 7" id="KW-0472">Membrane</keyword>
<dbReference type="AlphaFoldDB" id="A0AAV4Y2A0"/>
<gene>
    <name evidence="8" type="primary">xkr6</name>
    <name evidence="8" type="ORF">CEXT_297731</name>
</gene>
<comment type="similarity">
    <text evidence="2 7">Belongs to the XK family.</text>
</comment>
<dbReference type="EMBL" id="BPLR01018692">
    <property type="protein sequence ID" value="GIZ01606.1"/>
    <property type="molecule type" value="Genomic_DNA"/>
</dbReference>
<dbReference type="Pfam" id="PF09815">
    <property type="entry name" value="XK-related"/>
    <property type="match status" value="1"/>
</dbReference>
<evidence type="ECO:0000256" key="3">
    <source>
        <dbReference type="ARBA" id="ARBA00022475"/>
    </source>
</evidence>
<evidence type="ECO:0000256" key="5">
    <source>
        <dbReference type="ARBA" id="ARBA00022989"/>
    </source>
</evidence>
<evidence type="ECO:0000256" key="6">
    <source>
        <dbReference type="ARBA" id="ARBA00023136"/>
    </source>
</evidence>
<keyword evidence="3" id="KW-1003">Cell membrane</keyword>
<feature type="transmembrane region" description="Helical" evidence="7">
    <location>
        <begin position="35"/>
        <end position="59"/>
    </location>
</feature>
<evidence type="ECO:0000256" key="1">
    <source>
        <dbReference type="ARBA" id="ARBA00004651"/>
    </source>
</evidence>
<dbReference type="PANTHER" id="PTHR16024:SF28">
    <property type="entry name" value="XK-RELATED PROTEIN"/>
    <property type="match status" value="1"/>
</dbReference>
<feature type="transmembrane region" description="Helical" evidence="7">
    <location>
        <begin position="6"/>
        <end position="28"/>
    </location>
</feature>
<feature type="transmembrane region" description="Helical" evidence="7">
    <location>
        <begin position="189"/>
        <end position="208"/>
    </location>
</feature>
<sequence length="228" mass="26061">MDLLLIILSIGSFLVDIITDVIVIFEYYKNGHFVWLILTTSLVCLPSLIVQIFSIRWYIIDGTATTFVIFMHTIQLGLFTEGFRVRKSKSSSDLEKFNHQQSDISMLRLFESFTESAPQLVLQLYIMISTDDWNPWTGISAIASVVSLSWGIAAYSKAMRNIRPEKKRLSWWGLIFQALWRIGMVSSRIVSMVLFAVVYGYWLILGIATSTSVKATRSTTTNLSYDWI</sequence>
<organism evidence="8 9">
    <name type="scientific">Caerostris extrusa</name>
    <name type="common">Bark spider</name>
    <name type="synonym">Caerostris bankana</name>
    <dbReference type="NCBI Taxonomy" id="172846"/>
    <lineage>
        <taxon>Eukaryota</taxon>
        <taxon>Metazoa</taxon>
        <taxon>Ecdysozoa</taxon>
        <taxon>Arthropoda</taxon>
        <taxon>Chelicerata</taxon>
        <taxon>Arachnida</taxon>
        <taxon>Araneae</taxon>
        <taxon>Araneomorphae</taxon>
        <taxon>Entelegynae</taxon>
        <taxon>Araneoidea</taxon>
        <taxon>Araneidae</taxon>
        <taxon>Caerostris</taxon>
    </lineage>
</organism>
<dbReference type="Proteomes" id="UP001054945">
    <property type="component" value="Unassembled WGS sequence"/>
</dbReference>
<protein>
    <recommendedName>
        <fullName evidence="7">XK-related protein</fullName>
    </recommendedName>
</protein>
<evidence type="ECO:0000313" key="9">
    <source>
        <dbReference type="Proteomes" id="UP001054945"/>
    </source>
</evidence>
<keyword evidence="4 7" id="KW-0812">Transmembrane</keyword>
<feature type="transmembrane region" description="Helical" evidence="7">
    <location>
        <begin position="138"/>
        <end position="156"/>
    </location>
</feature>
<keyword evidence="5 7" id="KW-1133">Transmembrane helix</keyword>
<evidence type="ECO:0000256" key="4">
    <source>
        <dbReference type="ARBA" id="ARBA00022692"/>
    </source>
</evidence>
<name>A0AAV4Y2A0_CAEEX</name>
<reference evidence="8 9" key="1">
    <citation type="submission" date="2021-06" db="EMBL/GenBank/DDBJ databases">
        <title>Caerostris extrusa draft genome.</title>
        <authorList>
            <person name="Kono N."/>
            <person name="Arakawa K."/>
        </authorList>
    </citation>
    <scope>NUCLEOTIDE SEQUENCE [LARGE SCALE GENOMIC DNA]</scope>
</reference>
<dbReference type="InterPro" id="IPR050895">
    <property type="entry name" value="XK-related_scramblase"/>
</dbReference>
<keyword evidence="9" id="KW-1185">Reference proteome</keyword>
<evidence type="ECO:0000256" key="2">
    <source>
        <dbReference type="ARBA" id="ARBA00008789"/>
    </source>
</evidence>
<dbReference type="PANTHER" id="PTHR16024">
    <property type="entry name" value="XK-RELATED PROTEIN"/>
    <property type="match status" value="1"/>
</dbReference>
<evidence type="ECO:0000313" key="8">
    <source>
        <dbReference type="EMBL" id="GIZ01606.1"/>
    </source>
</evidence>
<dbReference type="GO" id="GO:0005886">
    <property type="term" value="C:plasma membrane"/>
    <property type="evidence" value="ECO:0007669"/>
    <property type="project" value="UniProtKB-SubCell"/>
</dbReference>
<evidence type="ECO:0000256" key="7">
    <source>
        <dbReference type="RuleBase" id="RU910716"/>
    </source>
</evidence>
<proteinExistence type="inferred from homology"/>